<gene>
    <name evidence="1" type="ORF">CPELLU_LOCUS14989</name>
</gene>
<keyword evidence="2" id="KW-1185">Reference proteome</keyword>
<organism evidence="1 2">
    <name type="scientific">Cetraspora pellucida</name>
    <dbReference type="NCBI Taxonomy" id="1433469"/>
    <lineage>
        <taxon>Eukaryota</taxon>
        <taxon>Fungi</taxon>
        <taxon>Fungi incertae sedis</taxon>
        <taxon>Mucoromycota</taxon>
        <taxon>Glomeromycotina</taxon>
        <taxon>Glomeromycetes</taxon>
        <taxon>Diversisporales</taxon>
        <taxon>Gigasporaceae</taxon>
        <taxon>Cetraspora</taxon>
    </lineage>
</organism>
<evidence type="ECO:0000313" key="1">
    <source>
        <dbReference type="EMBL" id="CAG8755617.1"/>
    </source>
</evidence>
<dbReference type="OrthoDB" id="2404260at2759"/>
<dbReference type="EMBL" id="CAJVQA010018709">
    <property type="protein sequence ID" value="CAG8755617.1"/>
    <property type="molecule type" value="Genomic_DNA"/>
</dbReference>
<evidence type="ECO:0000313" key="2">
    <source>
        <dbReference type="Proteomes" id="UP000789759"/>
    </source>
</evidence>
<protein>
    <submittedName>
        <fullName evidence="1">15026_t:CDS:1</fullName>
    </submittedName>
</protein>
<dbReference type="AlphaFoldDB" id="A0A9N9IYN8"/>
<comment type="caution">
    <text evidence="1">The sequence shown here is derived from an EMBL/GenBank/DDBJ whole genome shotgun (WGS) entry which is preliminary data.</text>
</comment>
<accession>A0A9N9IYN8</accession>
<sequence>MQMTSAIDFCLPLTERYRAWVKGLHINDNTFNNTVTRLIHMTPNEAVKRALKGEKIFAEPVVKYRRPVEFDEPHLSYKNFVQYLLKPGELEYDQSVMYKLEGRPEKKFVREQLQLIKKVELPPTWVLK</sequence>
<reference evidence="1" key="1">
    <citation type="submission" date="2021-06" db="EMBL/GenBank/DDBJ databases">
        <authorList>
            <person name="Kallberg Y."/>
            <person name="Tangrot J."/>
            <person name="Rosling A."/>
        </authorList>
    </citation>
    <scope>NUCLEOTIDE SEQUENCE</scope>
    <source>
        <strain evidence="1">FL966</strain>
    </source>
</reference>
<name>A0A9N9IYN8_9GLOM</name>
<dbReference type="Proteomes" id="UP000789759">
    <property type="component" value="Unassembled WGS sequence"/>
</dbReference>
<proteinExistence type="predicted"/>